<organism evidence="2 3">
    <name type="scientific">Candida theae</name>
    <dbReference type="NCBI Taxonomy" id="1198502"/>
    <lineage>
        <taxon>Eukaryota</taxon>
        <taxon>Fungi</taxon>
        <taxon>Dikarya</taxon>
        <taxon>Ascomycota</taxon>
        <taxon>Saccharomycotina</taxon>
        <taxon>Pichiomycetes</taxon>
        <taxon>Debaryomycetaceae</taxon>
        <taxon>Candida/Lodderomyces clade</taxon>
        <taxon>Candida</taxon>
    </lineage>
</organism>
<dbReference type="RefSeq" id="XP_051606350.1">
    <property type="nucleotide sequence ID" value="XM_051754834.1"/>
</dbReference>
<dbReference type="AlphaFoldDB" id="A0AAD5B9H2"/>
<dbReference type="Proteomes" id="UP001204833">
    <property type="component" value="Unassembled WGS sequence"/>
</dbReference>
<dbReference type="GO" id="GO:0005680">
    <property type="term" value="C:anaphase-promoting complex"/>
    <property type="evidence" value="ECO:0007669"/>
    <property type="project" value="InterPro"/>
</dbReference>
<feature type="compositionally biased region" description="Acidic residues" evidence="1">
    <location>
        <begin position="276"/>
        <end position="291"/>
    </location>
</feature>
<feature type="region of interest" description="Disordered" evidence="1">
    <location>
        <begin position="170"/>
        <end position="208"/>
    </location>
</feature>
<reference evidence="2 3" key="1">
    <citation type="journal article" date="2022" name="DNA Res.">
        <title>Genome analysis of five recently described species of the CUG-Ser clade uncovers Candida theae as a new hybrid lineage with pathogenic potential in the Candida parapsilosis species complex.</title>
        <authorList>
            <person name="Mixao V."/>
            <person name="Del Olmo V."/>
            <person name="Hegedusova E."/>
            <person name="Saus E."/>
            <person name="Pryszcz L."/>
            <person name="Cillingova A."/>
            <person name="Nosek J."/>
            <person name="Gabaldon T."/>
        </authorList>
    </citation>
    <scope>NUCLEOTIDE SEQUENCE [LARGE SCALE GENOMIC DNA]</scope>
    <source>
        <strain evidence="2 3">CBS 12239</strain>
    </source>
</reference>
<dbReference type="InterPro" id="IPR008402">
    <property type="entry name" value="APC_su15/mnd2"/>
</dbReference>
<name>A0AAD5B9H2_9ASCO</name>
<dbReference type="EMBL" id="JAIHNG010000177">
    <property type="protein sequence ID" value="KAI5948840.1"/>
    <property type="molecule type" value="Genomic_DNA"/>
</dbReference>
<accession>A0AAD5B9H2</accession>
<keyword evidence="3" id="KW-1185">Reference proteome</keyword>
<gene>
    <name evidence="2" type="ORF">KGF57_005238</name>
</gene>
<feature type="region of interest" description="Disordered" evidence="1">
    <location>
        <begin position="250"/>
        <end position="291"/>
    </location>
</feature>
<proteinExistence type="predicted"/>
<evidence type="ECO:0000313" key="3">
    <source>
        <dbReference type="Proteomes" id="UP001204833"/>
    </source>
</evidence>
<evidence type="ECO:0000256" key="1">
    <source>
        <dbReference type="SAM" id="MobiDB-lite"/>
    </source>
</evidence>
<evidence type="ECO:0000313" key="2">
    <source>
        <dbReference type="EMBL" id="KAI5948840.1"/>
    </source>
</evidence>
<dbReference type="GeneID" id="76153282"/>
<dbReference type="GO" id="GO:0031145">
    <property type="term" value="P:anaphase-promoting complex-dependent catabolic process"/>
    <property type="evidence" value="ECO:0007669"/>
    <property type="project" value="InterPro"/>
</dbReference>
<comment type="caution">
    <text evidence="2">The sequence shown here is derived from an EMBL/GenBank/DDBJ whole genome shotgun (WGS) entry which is preliminary data.</text>
</comment>
<feature type="compositionally biased region" description="Acidic residues" evidence="1">
    <location>
        <begin position="170"/>
        <end position="195"/>
    </location>
</feature>
<feature type="compositionally biased region" description="Polar residues" evidence="1">
    <location>
        <begin position="253"/>
        <end position="272"/>
    </location>
</feature>
<protein>
    <submittedName>
        <fullName evidence="2">Uncharacterized protein</fullName>
    </submittedName>
</protein>
<sequence>MFLSDLSPHGIHHLWSDESISTPISSSRYTTTANNNSETKKQYNKLFAPPLSSYTAAFPGPDPFQLEQLQILRSDKPQPSIDDLTLLIRVKEERLMRIRNTGYSTIRPIGIGRTMEEIDYAQRGYTAIEDSAINNNVAAENSNEEEMSTMPLNVGEQEEVDLDAEILDADALQSDEEEEEEEEEEDDDDDEEDGDQSIPAQHYIPRDQGYVLDDDGFMAAEVEYQDDHSLNSESSTHILMSSAITASVLPTRATGNQTSATNPTTAPSFQTIEEQHFDDENEYSEQDMVVD</sequence>
<dbReference type="Pfam" id="PF05841">
    <property type="entry name" value="Apc15p"/>
    <property type="match status" value="1"/>
</dbReference>